<dbReference type="EMBL" id="FOVJ01000002">
    <property type="protein sequence ID" value="SFN57793.1"/>
    <property type="molecule type" value="Genomic_DNA"/>
</dbReference>
<evidence type="ECO:0000313" key="1">
    <source>
        <dbReference type="EMBL" id="SFN57793.1"/>
    </source>
</evidence>
<name>A0A1I5A5Q9_9PROT</name>
<dbReference type="Proteomes" id="UP000183107">
    <property type="component" value="Unassembled WGS sequence"/>
</dbReference>
<keyword evidence="2" id="KW-1185">Reference proteome</keyword>
<organism evidence="1 2">
    <name type="scientific">Nitrosospira briensis</name>
    <dbReference type="NCBI Taxonomy" id="35799"/>
    <lineage>
        <taxon>Bacteria</taxon>
        <taxon>Pseudomonadati</taxon>
        <taxon>Pseudomonadota</taxon>
        <taxon>Betaproteobacteria</taxon>
        <taxon>Nitrosomonadales</taxon>
        <taxon>Nitrosomonadaceae</taxon>
        <taxon>Nitrosospira</taxon>
    </lineage>
</organism>
<protein>
    <submittedName>
        <fullName evidence="1">Uncharacterized protein</fullName>
    </submittedName>
</protein>
<dbReference type="OrthoDB" id="8564371at2"/>
<dbReference type="AlphaFoldDB" id="A0A1I5A5Q9"/>
<proteinExistence type="predicted"/>
<accession>A0A1I5A5Q9</accession>
<evidence type="ECO:0000313" key="2">
    <source>
        <dbReference type="Proteomes" id="UP000183107"/>
    </source>
</evidence>
<gene>
    <name evidence="1" type="ORF">SAMN05216386_1223</name>
</gene>
<reference evidence="2" key="1">
    <citation type="submission" date="2016-10" db="EMBL/GenBank/DDBJ databases">
        <authorList>
            <person name="Varghese N."/>
        </authorList>
    </citation>
    <scope>NUCLEOTIDE SEQUENCE [LARGE SCALE GENOMIC DNA]</scope>
    <source>
        <strain evidence="2">Nsp8</strain>
    </source>
</reference>
<sequence>MSTALEGERKALLERMRASRRYYRSVFIPEDEHPAGDPDHIRAFPRSHTFKFLSRHPYSTSLGLLVALSMMPPGRLNRAVKGGLALTAGILGSGARALMMRQVLPSMIRSFGSRKRRS</sequence>